<sequence>MVALFAGLKLRLIRNRAMNRGDLGILWLILGVLAAIVVGGLVGLGFATLRTAPDAAPLGLASFFFSLLLAWLVMPLVAFGVDETVDPRRFALLPIPLGRLQRGLLVSSLVGYLPLANAIALTGAAIGLSRSWSLLPVALACVLGVLLMCVIGSRALAASMASLMGSRRGRDLGMAVTFALFVVYVVLSGAAGGARAGSFADSLAGSVGRVLGWTPPGALAVIPSDLDEGRWLSAAVRALIAVAFLVALWVWWGRALHKSLTTIGSTTESSAVAGGLMDADAVATDTRSTAQLMVGRDATMTWRDPMRRLPLLMIVMLAVGWPFLVTGSERSGYAVAFAGAMAGMQAATSYATEGSGLWLHLVAFADRARARGELWGHAIAAIVPGLVISLVGVLIQVVVRDGWSHLPGMLGLCFGAVIASPAAAAVFASAYVPYAVPQSRTSLFASRVPGQGGRAFAASLVTMLGGAALCIPVIVLVVLGETVDSMYAWAALVLGPLYALVLLWFSVRFSAERYLSRAPEILQTVSAGDRV</sequence>
<proteinExistence type="predicted"/>
<feature type="transmembrane region" description="Helical" evidence="1">
    <location>
        <begin position="309"/>
        <end position="327"/>
    </location>
</feature>
<evidence type="ECO:0000256" key="1">
    <source>
        <dbReference type="SAM" id="Phobius"/>
    </source>
</evidence>
<comment type="caution">
    <text evidence="2">The sequence shown here is derived from an EMBL/GenBank/DDBJ whole genome shotgun (WGS) entry which is preliminary data.</text>
</comment>
<keyword evidence="1" id="KW-0812">Transmembrane</keyword>
<organism evidence="2 3">
    <name type="scientific">Nostocoides australiense Ben110</name>
    <dbReference type="NCBI Taxonomy" id="1193182"/>
    <lineage>
        <taxon>Bacteria</taxon>
        <taxon>Bacillati</taxon>
        <taxon>Actinomycetota</taxon>
        <taxon>Actinomycetes</taxon>
        <taxon>Micrococcales</taxon>
        <taxon>Intrasporangiaceae</taxon>
        <taxon>Nostocoides</taxon>
    </lineage>
</organism>
<gene>
    <name evidence="2" type="ORF">BN11_3540001</name>
</gene>
<dbReference type="AlphaFoldDB" id="W6K3V6"/>
<dbReference type="OrthoDB" id="3261041at2"/>
<name>W6K3V6_9MICO</name>
<dbReference type="EMBL" id="CAJA01000284">
    <property type="protein sequence ID" value="CCH73929.1"/>
    <property type="molecule type" value="Genomic_DNA"/>
</dbReference>
<accession>W6K3V6</accession>
<keyword evidence="3" id="KW-1185">Reference proteome</keyword>
<evidence type="ECO:0000313" key="3">
    <source>
        <dbReference type="Proteomes" id="UP000035763"/>
    </source>
</evidence>
<feature type="transmembrane region" description="Helical" evidence="1">
    <location>
        <begin position="58"/>
        <end position="81"/>
    </location>
</feature>
<dbReference type="Proteomes" id="UP000035763">
    <property type="component" value="Unassembled WGS sequence"/>
</dbReference>
<feature type="transmembrane region" description="Helical" evidence="1">
    <location>
        <begin position="231"/>
        <end position="252"/>
    </location>
</feature>
<feature type="transmembrane region" description="Helical" evidence="1">
    <location>
        <begin position="374"/>
        <end position="397"/>
    </location>
</feature>
<dbReference type="RefSeq" id="WP_048699493.1">
    <property type="nucleotide sequence ID" value="NZ_HG764815.1"/>
</dbReference>
<feature type="transmembrane region" description="Helical" evidence="1">
    <location>
        <begin position="333"/>
        <end position="353"/>
    </location>
</feature>
<feature type="transmembrane region" description="Helical" evidence="1">
    <location>
        <begin position="132"/>
        <end position="151"/>
    </location>
</feature>
<reference evidence="2 3" key="1">
    <citation type="journal article" date="2013" name="ISME J.">
        <title>A metabolic model for members of the genus Tetrasphaera involved in enhanced biological phosphorus removal.</title>
        <authorList>
            <person name="Kristiansen R."/>
            <person name="Nguyen H.T.T."/>
            <person name="Saunders A.M."/>
            <person name="Nielsen J.L."/>
            <person name="Wimmer R."/>
            <person name="Le V.Q."/>
            <person name="McIlroy S.J."/>
            <person name="Petrovski S."/>
            <person name="Seviour R.J."/>
            <person name="Calteau A."/>
            <person name="Nielsen K.L."/>
            <person name="Nielsen P.H."/>
        </authorList>
    </citation>
    <scope>NUCLEOTIDE SEQUENCE [LARGE SCALE GENOMIC DNA]</scope>
    <source>
        <strain evidence="2 3">Ben110</strain>
    </source>
</reference>
<feature type="transmembrane region" description="Helical" evidence="1">
    <location>
        <begin position="172"/>
        <end position="194"/>
    </location>
</feature>
<keyword evidence="1" id="KW-1133">Transmembrane helix</keyword>
<feature type="transmembrane region" description="Helical" evidence="1">
    <location>
        <begin position="486"/>
        <end position="507"/>
    </location>
</feature>
<feature type="transmembrane region" description="Helical" evidence="1">
    <location>
        <begin position="455"/>
        <end position="480"/>
    </location>
</feature>
<evidence type="ECO:0008006" key="4">
    <source>
        <dbReference type="Google" id="ProtNLM"/>
    </source>
</evidence>
<feature type="transmembrane region" description="Helical" evidence="1">
    <location>
        <begin position="102"/>
        <end position="126"/>
    </location>
</feature>
<dbReference type="STRING" id="1193182.BN11_3540001"/>
<protein>
    <recommendedName>
        <fullName evidence="4">Integral membrane transport protein</fullName>
    </recommendedName>
</protein>
<feature type="transmembrane region" description="Helical" evidence="1">
    <location>
        <begin position="409"/>
        <end position="434"/>
    </location>
</feature>
<feature type="transmembrane region" description="Helical" evidence="1">
    <location>
        <begin position="21"/>
        <end position="46"/>
    </location>
</feature>
<keyword evidence="1" id="KW-0472">Membrane</keyword>
<evidence type="ECO:0000313" key="2">
    <source>
        <dbReference type="EMBL" id="CCH73929.1"/>
    </source>
</evidence>